<dbReference type="KEGG" id="pfs:PFLU_4126B"/>
<gene>
    <name evidence="2" type="ordered locus">PFLU_4126B</name>
</gene>
<dbReference type="Pfam" id="PF15731">
    <property type="entry name" value="MqsA_antitoxin"/>
    <property type="match status" value="1"/>
</dbReference>
<dbReference type="Gene3D" id="3.10.20.860">
    <property type="match status" value="1"/>
</dbReference>
<dbReference type="NCBIfam" id="TIGR03830">
    <property type="entry name" value="CxxCG_CxxCG_HTH"/>
    <property type="match status" value="1"/>
</dbReference>
<dbReference type="Proteomes" id="UP001152918">
    <property type="component" value="Chromosome"/>
</dbReference>
<dbReference type="EMBL" id="AM181176">
    <property type="protein sequence ID" value="CAY50608.1"/>
    <property type="molecule type" value="Genomic_DNA"/>
</dbReference>
<name>C3JZL6_PSEFS</name>
<dbReference type="InterPro" id="IPR001387">
    <property type="entry name" value="Cro/C1-type_HTH"/>
</dbReference>
<proteinExistence type="predicted"/>
<dbReference type="CDD" id="cd00093">
    <property type="entry name" value="HTH_XRE"/>
    <property type="match status" value="1"/>
</dbReference>
<dbReference type="GO" id="GO:0003677">
    <property type="term" value="F:DNA binding"/>
    <property type="evidence" value="ECO:0007669"/>
    <property type="project" value="InterPro"/>
</dbReference>
<dbReference type="SUPFAM" id="SSF47413">
    <property type="entry name" value="lambda repressor-like DNA-binding domains"/>
    <property type="match status" value="1"/>
</dbReference>
<dbReference type="eggNOG" id="COG1396">
    <property type="taxonomic scope" value="Bacteria"/>
</dbReference>
<dbReference type="AlphaFoldDB" id="C3JZL6"/>
<accession>C3JZL6</accession>
<dbReference type="EMBL" id="OV986001">
    <property type="protein sequence ID" value="CAI2798322.1"/>
    <property type="molecule type" value="Genomic_DNA"/>
</dbReference>
<protein>
    <recommendedName>
        <fullName evidence="3">HTH cro/C1-type domain-containing protein</fullName>
    </recommendedName>
</protein>
<dbReference type="Gene3D" id="1.10.260.40">
    <property type="entry name" value="lambda repressor-like DNA-binding domains"/>
    <property type="match status" value="1"/>
</dbReference>
<reference evidence="2" key="1">
    <citation type="journal article" date="2009" name="Genome Biol.">
        <title>Genomic and genetic analyses of diversity and plant interactions of Pseudomonas fluorescens.</title>
        <authorList>
            <person name="Silby M.W."/>
            <person name="Cerdeno-Tarraga A.M."/>
            <person name="Vernikos G.S."/>
            <person name="Giddens S.R."/>
            <person name="Jackson R.W."/>
            <person name="Preston G.M."/>
            <person name="Zhang X.X."/>
            <person name="Moon C.D."/>
            <person name="Gehrig S.M."/>
            <person name="Godfrey S.A."/>
            <person name="Knight C.G."/>
            <person name="Malone J.G."/>
            <person name="Robinson Z."/>
            <person name="Spiers A.J."/>
            <person name="Harris S."/>
            <person name="Challis G.L."/>
            <person name="Yaxley A.M."/>
            <person name="Harris D."/>
            <person name="Seeger K."/>
            <person name="Murphy L."/>
            <person name="Rutter S."/>
            <person name="Squares R."/>
            <person name="Quail M.A."/>
            <person name="Saunders E."/>
            <person name="Mavromatis K."/>
            <person name="Brettin T.S."/>
            <person name="Bentley S.D."/>
            <person name="Hothersall J."/>
            <person name="Stephens E."/>
            <person name="Thomas C.M."/>
            <person name="Parkhill J."/>
            <person name="Levy S.B."/>
            <person name="Rainey P.B."/>
            <person name="Thomson N.R."/>
        </authorList>
    </citation>
    <scope>NUCLEOTIDE SEQUENCE [LARGE SCALE GENOMIC DNA]</scope>
    <source>
        <strain evidence="2">SBW25</strain>
    </source>
</reference>
<organism evidence="2">
    <name type="scientific">Pseudomonas fluorescens (strain SBW25)</name>
    <dbReference type="NCBI Taxonomy" id="216595"/>
    <lineage>
        <taxon>Bacteria</taxon>
        <taxon>Pseudomonadati</taxon>
        <taxon>Pseudomonadota</taxon>
        <taxon>Gammaproteobacteria</taxon>
        <taxon>Pseudomonadales</taxon>
        <taxon>Pseudomonadaceae</taxon>
        <taxon>Pseudomonas</taxon>
    </lineage>
</organism>
<evidence type="ECO:0000313" key="1">
    <source>
        <dbReference type="EMBL" id="CAI2798322.1"/>
    </source>
</evidence>
<dbReference type="InterPro" id="IPR022452">
    <property type="entry name" value="MqsA"/>
</dbReference>
<dbReference type="InterPro" id="IPR010982">
    <property type="entry name" value="Lambda_DNA-bd_dom_sf"/>
</dbReference>
<dbReference type="InterPro" id="IPR032758">
    <property type="entry name" value="MqsA/HigA-2"/>
</dbReference>
<dbReference type="HOGENOM" id="CLU_1069058_0_0_6"/>
<evidence type="ECO:0008006" key="3">
    <source>
        <dbReference type="Google" id="ProtNLM"/>
    </source>
</evidence>
<sequence length="260" mass="28916">MPHLRSLGGYMNIQTETCPICGEGGLHETAHNRPVEIDGHKGFVYSRSSECDVCGCVQASPTQLRDNLRAMTAFEKEAAGRLTGKQMREARTKLGLTQVEAAKIFGGGKNSFAKYEADDVTQSEAMDNLVRLAIEVPAARYWLHSKASMKAILNETEQTLAQQTYNLMIDIVSGTTYVRSAESTLHNLIPTLPIVGRAYSLKRHINRQSHAYDSGPLVNIWNDDVAQLDSITQMYGKAVSIHPPVSTMFNEEDYERHTRI</sequence>
<reference evidence="1" key="2">
    <citation type="submission" date="2023-10" db="EMBL/GenBank/DDBJ databases">
        <authorList>
            <person name="Fortmann-Grote C."/>
        </authorList>
    </citation>
    <scope>NUCLEOTIDE SEQUENCE</scope>
    <source>
        <strain evidence="1">SBW25</strain>
    </source>
</reference>
<evidence type="ECO:0000313" key="2">
    <source>
        <dbReference type="EMBL" id="CAY50608.1"/>
    </source>
</evidence>